<comment type="caution">
    <text evidence="8">The sequence shown here is derived from an EMBL/GenBank/DDBJ whole genome shotgun (WGS) entry which is preliminary data.</text>
</comment>
<keyword evidence="9" id="KW-1185">Reference proteome</keyword>
<comment type="cofactor">
    <cofactor evidence="6">
        <name>Zn(2+)</name>
        <dbReference type="ChEBI" id="CHEBI:29105"/>
    </cofactor>
    <text evidence="6">Binds 1 zinc ion.</text>
</comment>
<evidence type="ECO:0000256" key="5">
    <source>
        <dbReference type="ARBA" id="ARBA00023049"/>
    </source>
</evidence>
<keyword evidence="4 6" id="KW-0862">Zinc</keyword>
<dbReference type="SUPFAM" id="SSF55486">
    <property type="entry name" value="Metalloproteases ('zincins'), catalytic domain"/>
    <property type="match status" value="1"/>
</dbReference>
<evidence type="ECO:0000256" key="4">
    <source>
        <dbReference type="ARBA" id="ARBA00022833"/>
    </source>
</evidence>
<dbReference type="GO" id="GO:0004222">
    <property type="term" value="F:metalloendopeptidase activity"/>
    <property type="evidence" value="ECO:0007669"/>
    <property type="project" value="InterPro"/>
</dbReference>
<dbReference type="AlphaFoldDB" id="A0AA40CQ32"/>
<dbReference type="InterPro" id="IPR024077">
    <property type="entry name" value="Neurolysin/TOP_dom2"/>
</dbReference>
<dbReference type="GO" id="GO:0006508">
    <property type="term" value="P:proteolysis"/>
    <property type="evidence" value="ECO:0007669"/>
    <property type="project" value="UniProtKB-KW"/>
</dbReference>
<comment type="similarity">
    <text evidence="6">Belongs to the peptidase M3 family.</text>
</comment>
<protein>
    <recommendedName>
        <fullName evidence="7">Peptidase M3A/M3B catalytic domain-containing protein</fullName>
    </recommendedName>
</protein>
<feature type="domain" description="Peptidase M3A/M3B catalytic" evidence="7">
    <location>
        <begin position="40"/>
        <end position="177"/>
    </location>
</feature>
<dbReference type="EMBL" id="JAULSV010000004">
    <property type="protein sequence ID" value="KAK0646940.1"/>
    <property type="molecule type" value="Genomic_DNA"/>
</dbReference>
<keyword evidence="5 6" id="KW-0482">Metalloprotease</keyword>
<dbReference type="InterPro" id="IPR001567">
    <property type="entry name" value="Pept_M3A_M3B_dom"/>
</dbReference>
<evidence type="ECO:0000256" key="6">
    <source>
        <dbReference type="RuleBase" id="RU003435"/>
    </source>
</evidence>
<sequence>MSSNAPGSDRPRRRLDDQAMARLIGDNYLTRRQRIDWQTSELFFSSFDILVHAPGSHKELEEMELAAAYNKLKTEMTGLKGGEAFGEGWTWSQGQSVFERIFNGYDASYYSCVLVKVYALNMWERGGFSAARTLSELKEAGKRLRDEVCAVSGSQPEMMTLTRYLGGPPSADPYLRWLRV</sequence>
<evidence type="ECO:0000313" key="9">
    <source>
        <dbReference type="Proteomes" id="UP001174936"/>
    </source>
</evidence>
<dbReference type="GO" id="GO:0046872">
    <property type="term" value="F:metal ion binding"/>
    <property type="evidence" value="ECO:0007669"/>
    <property type="project" value="UniProtKB-UniRule"/>
</dbReference>
<keyword evidence="1 6" id="KW-0645">Protease</keyword>
<evidence type="ECO:0000259" key="7">
    <source>
        <dbReference type="Pfam" id="PF01432"/>
    </source>
</evidence>
<evidence type="ECO:0000313" key="8">
    <source>
        <dbReference type="EMBL" id="KAK0646940.1"/>
    </source>
</evidence>
<evidence type="ECO:0000256" key="1">
    <source>
        <dbReference type="ARBA" id="ARBA00022670"/>
    </source>
</evidence>
<reference evidence="8" key="1">
    <citation type="submission" date="2023-06" db="EMBL/GenBank/DDBJ databases">
        <title>Genome-scale phylogeny and comparative genomics of the fungal order Sordariales.</title>
        <authorList>
            <consortium name="Lawrence Berkeley National Laboratory"/>
            <person name="Hensen N."/>
            <person name="Bonometti L."/>
            <person name="Westerberg I."/>
            <person name="Brannstrom I.O."/>
            <person name="Guillou S."/>
            <person name="Cros-Aarteil S."/>
            <person name="Calhoun S."/>
            <person name="Haridas S."/>
            <person name="Kuo A."/>
            <person name="Mondo S."/>
            <person name="Pangilinan J."/>
            <person name="Riley R."/>
            <person name="Labutti K."/>
            <person name="Andreopoulos B."/>
            <person name="Lipzen A."/>
            <person name="Chen C."/>
            <person name="Yanf M."/>
            <person name="Daum C."/>
            <person name="Ng V."/>
            <person name="Clum A."/>
            <person name="Steindorff A."/>
            <person name="Ohm R."/>
            <person name="Martin F."/>
            <person name="Silar P."/>
            <person name="Natvig D."/>
            <person name="Lalanne C."/>
            <person name="Gautier V."/>
            <person name="Ament-Velasquez S.L."/>
            <person name="Kruys A."/>
            <person name="Hutchinson M.I."/>
            <person name="Powell A.J."/>
            <person name="Barry K."/>
            <person name="Miller A.N."/>
            <person name="Grigoriev I.V."/>
            <person name="Debuchy R."/>
            <person name="Gladieux P."/>
            <person name="Thoren M.H."/>
            <person name="Johannesson H."/>
        </authorList>
    </citation>
    <scope>NUCLEOTIDE SEQUENCE</scope>
    <source>
        <strain evidence="8">SMH2532-1</strain>
    </source>
</reference>
<keyword evidence="2 6" id="KW-0479">Metal-binding</keyword>
<proteinExistence type="inferred from homology"/>
<dbReference type="Pfam" id="PF01432">
    <property type="entry name" value="Peptidase_M3"/>
    <property type="match status" value="1"/>
</dbReference>
<dbReference type="Gene3D" id="1.10.1370.10">
    <property type="entry name" value="Neurolysin, domain 3"/>
    <property type="match status" value="1"/>
</dbReference>
<keyword evidence="3 6" id="KW-0378">Hydrolase</keyword>
<organism evidence="8 9">
    <name type="scientific">Cercophora newfieldiana</name>
    <dbReference type="NCBI Taxonomy" id="92897"/>
    <lineage>
        <taxon>Eukaryota</taxon>
        <taxon>Fungi</taxon>
        <taxon>Dikarya</taxon>
        <taxon>Ascomycota</taxon>
        <taxon>Pezizomycotina</taxon>
        <taxon>Sordariomycetes</taxon>
        <taxon>Sordariomycetidae</taxon>
        <taxon>Sordariales</taxon>
        <taxon>Lasiosphaeriaceae</taxon>
        <taxon>Cercophora</taxon>
    </lineage>
</organism>
<dbReference type="Proteomes" id="UP001174936">
    <property type="component" value="Unassembled WGS sequence"/>
</dbReference>
<name>A0AA40CQ32_9PEZI</name>
<evidence type="ECO:0000256" key="2">
    <source>
        <dbReference type="ARBA" id="ARBA00022723"/>
    </source>
</evidence>
<accession>A0AA40CQ32</accession>
<evidence type="ECO:0000256" key="3">
    <source>
        <dbReference type="ARBA" id="ARBA00022801"/>
    </source>
</evidence>
<gene>
    <name evidence="8" type="ORF">B0T16DRAFT_493823</name>
</gene>